<evidence type="ECO:0000313" key="2">
    <source>
        <dbReference type="Proteomes" id="UP000290288"/>
    </source>
</evidence>
<dbReference type="PANTHER" id="PTHR33835">
    <property type="entry name" value="YALI0C07656P"/>
    <property type="match status" value="1"/>
</dbReference>
<dbReference type="AlphaFoldDB" id="A0A4Q2DPW3"/>
<dbReference type="PANTHER" id="PTHR33835:SF1">
    <property type="entry name" value="METALLO-BETA-LACTAMASE DOMAIN-CONTAINING PROTEIN"/>
    <property type="match status" value="1"/>
</dbReference>
<protein>
    <submittedName>
        <fullName evidence="1">Uncharacterized protein</fullName>
    </submittedName>
</protein>
<dbReference type="EMBL" id="SDEE01000079">
    <property type="protein sequence ID" value="RXW22217.1"/>
    <property type="molecule type" value="Genomic_DNA"/>
</dbReference>
<comment type="caution">
    <text evidence="1">The sequence shown here is derived from an EMBL/GenBank/DDBJ whole genome shotgun (WGS) entry which is preliminary data.</text>
</comment>
<keyword evidence="2" id="KW-1185">Reference proteome</keyword>
<gene>
    <name evidence="1" type="ORF">EST38_g3630</name>
</gene>
<dbReference type="SUPFAM" id="SSF56281">
    <property type="entry name" value="Metallo-hydrolase/oxidoreductase"/>
    <property type="match status" value="1"/>
</dbReference>
<evidence type="ECO:0000313" key="1">
    <source>
        <dbReference type="EMBL" id="RXW22217.1"/>
    </source>
</evidence>
<proteinExistence type="predicted"/>
<dbReference type="OrthoDB" id="421671at2759"/>
<dbReference type="InterPro" id="IPR025638">
    <property type="entry name" value="DUF4336"/>
</dbReference>
<dbReference type="InterPro" id="IPR036866">
    <property type="entry name" value="RibonucZ/Hydroxyglut_hydro"/>
</dbReference>
<reference evidence="1 2" key="1">
    <citation type="submission" date="2019-01" db="EMBL/GenBank/DDBJ databases">
        <title>Draft genome sequence of Psathyrella aberdarensis IHI B618.</title>
        <authorList>
            <person name="Buettner E."/>
            <person name="Kellner H."/>
        </authorList>
    </citation>
    <scope>NUCLEOTIDE SEQUENCE [LARGE SCALE GENOMIC DNA]</scope>
    <source>
        <strain evidence="1 2">IHI B618</strain>
    </source>
</reference>
<name>A0A4Q2DPW3_9AGAR</name>
<accession>A0A4Q2DPW3</accession>
<sequence length="123" mass="14319">MGSFIRVQIEHCYFSGFQNKDVAFYHKDSKSLIQADLLMNLPPTEQYSKAQSTPILSALSRFNPKSWAHPHMVWALGVDKDAMRRDARRVSDWDFKRIIPCHGDVIENDAKTAWDTVYRKFLD</sequence>
<dbReference type="Proteomes" id="UP000290288">
    <property type="component" value="Unassembled WGS sequence"/>
</dbReference>
<organism evidence="1 2">
    <name type="scientific">Candolleomyces aberdarensis</name>
    <dbReference type="NCBI Taxonomy" id="2316362"/>
    <lineage>
        <taxon>Eukaryota</taxon>
        <taxon>Fungi</taxon>
        <taxon>Dikarya</taxon>
        <taxon>Basidiomycota</taxon>
        <taxon>Agaricomycotina</taxon>
        <taxon>Agaricomycetes</taxon>
        <taxon>Agaricomycetidae</taxon>
        <taxon>Agaricales</taxon>
        <taxon>Agaricineae</taxon>
        <taxon>Psathyrellaceae</taxon>
        <taxon>Candolleomyces</taxon>
    </lineage>
</organism>